<dbReference type="Gene3D" id="3.40.630.30">
    <property type="match status" value="1"/>
</dbReference>
<protein>
    <submittedName>
        <fullName evidence="3">Acetyltransferase</fullName>
    </submittedName>
</protein>
<evidence type="ECO:0000313" key="4">
    <source>
        <dbReference type="EMBL" id="QYA09931.1"/>
    </source>
</evidence>
<evidence type="ECO:0000259" key="2">
    <source>
        <dbReference type="SMART" id="SM01006"/>
    </source>
</evidence>
<evidence type="ECO:0000313" key="6">
    <source>
        <dbReference type="Proteomes" id="UP000826513"/>
    </source>
</evidence>
<feature type="domain" description="Acyltransferase MbtK/IucB-like conserved" evidence="2">
    <location>
        <begin position="193"/>
        <end position="239"/>
    </location>
</feature>
<keyword evidence="6" id="KW-1185">Reference proteome</keyword>
<dbReference type="SMART" id="SM01006">
    <property type="entry name" value="AlcB"/>
    <property type="match status" value="1"/>
</dbReference>
<dbReference type="EMBL" id="CP039692">
    <property type="protein sequence ID" value="QCI99639.1"/>
    <property type="molecule type" value="Genomic_DNA"/>
</dbReference>
<evidence type="ECO:0000256" key="1">
    <source>
        <dbReference type="ARBA" id="ARBA00004924"/>
    </source>
</evidence>
<gene>
    <name evidence="3" type="ORF">CFBP5473_16815</name>
    <name evidence="4" type="ORF">J5285_21525</name>
</gene>
<evidence type="ECO:0000313" key="5">
    <source>
        <dbReference type="Proteomes" id="UP000298545"/>
    </source>
</evidence>
<dbReference type="InterPro" id="IPR016181">
    <property type="entry name" value="Acyl_CoA_acyltransferase"/>
</dbReference>
<comment type="pathway">
    <text evidence="1">Siderophore biosynthesis.</text>
</comment>
<dbReference type="AlphaFoldDB" id="A0A4D7DXW1"/>
<sequence>MDHSGDKRRSSVQQGVQVPQEDAASLVYQAFHLDCRGTVEVRRQGPSLFATDMDGKKAEFRLVGAPAHPGIEIVLTSDSEDRSRLASAVFEYLFSSKPSPSSLELSGAGWSKVSAQLAEDGVAFTHENASGRLLLFADMFWQTSKLWTQPNKCIFPRRETFDGKVSHPLRPRKPQGTVYARYIPWLHGVLSLDAATFDDLPNIHRWMNDPRVNEFWNEAGDMEKHRQYLDIMFADPHILPLIGRFNGKAFSYFEIYWAKEDVVGTFCDAANYDRGCHVIVGEEEYRGQRWFTAWLPSLIHYAFLDDPRTEHLLQEPSVLHHRQLRNLQRSGFSHLKSVDLPTKRAAIMSISRDRFFSDKLWQPDVDLSVF</sequence>
<dbReference type="PANTHER" id="PTHR31438:SF1">
    <property type="entry name" value="LYSINE N-ACYLTRANSFERASE C17G9.06C-RELATED"/>
    <property type="match status" value="1"/>
</dbReference>
<dbReference type="KEGG" id="alf:CFBP5473_16815"/>
<name>A0A4D7DXW1_9HYPH</name>
<proteinExistence type="predicted"/>
<evidence type="ECO:0000313" key="3">
    <source>
        <dbReference type="EMBL" id="QCI99639.1"/>
    </source>
</evidence>
<reference evidence="3 5" key="1">
    <citation type="submission" date="2019-04" db="EMBL/GenBank/DDBJ databases">
        <title>Complete genome sequence of Agrobacterium larrymoorei CFBP5473.</title>
        <authorList>
            <person name="Haryono M."/>
            <person name="Chou L."/>
            <person name="Lin Y.-C."/>
            <person name="Lai E.-M."/>
            <person name="Kuo C.-H."/>
        </authorList>
    </citation>
    <scope>NUCLEOTIDE SEQUENCE [LARGE SCALE GENOMIC DNA]</scope>
    <source>
        <strain evidence="3 5">CFBP5473</strain>
    </source>
</reference>
<accession>A0A4D7DXW1</accession>
<organism evidence="3 5">
    <name type="scientific">Agrobacterium larrymoorei</name>
    <dbReference type="NCBI Taxonomy" id="160699"/>
    <lineage>
        <taxon>Bacteria</taxon>
        <taxon>Pseudomonadati</taxon>
        <taxon>Pseudomonadota</taxon>
        <taxon>Alphaproteobacteria</taxon>
        <taxon>Hyphomicrobiales</taxon>
        <taxon>Rhizobiaceae</taxon>
        <taxon>Rhizobium/Agrobacterium group</taxon>
        <taxon>Agrobacterium</taxon>
    </lineage>
</organism>
<dbReference type="OrthoDB" id="9087497at2"/>
<dbReference type="GO" id="GO:0019290">
    <property type="term" value="P:siderophore biosynthetic process"/>
    <property type="evidence" value="ECO:0007669"/>
    <property type="project" value="InterPro"/>
</dbReference>
<dbReference type="Proteomes" id="UP000826513">
    <property type="component" value="Chromosome 2"/>
</dbReference>
<dbReference type="RefSeq" id="WP_051441251.1">
    <property type="nucleotide sequence ID" value="NZ_CP039692.1"/>
</dbReference>
<dbReference type="SUPFAM" id="SSF55729">
    <property type="entry name" value="Acyl-CoA N-acyltransferases (Nat)"/>
    <property type="match status" value="1"/>
</dbReference>
<dbReference type="PANTHER" id="PTHR31438">
    <property type="entry name" value="LYSINE N-ACYLTRANSFERASE C17G9.06C-RELATED"/>
    <property type="match status" value="1"/>
</dbReference>
<dbReference type="GO" id="GO:0016410">
    <property type="term" value="F:N-acyltransferase activity"/>
    <property type="evidence" value="ECO:0007669"/>
    <property type="project" value="TreeGrafter"/>
</dbReference>
<dbReference type="InterPro" id="IPR019432">
    <property type="entry name" value="Acyltransferase_MbtK/IucB-like"/>
</dbReference>
<dbReference type="STRING" id="1367849.GCA_000518585_02341"/>
<reference evidence="4 6" key="2">
    <citation type="submission" date="2021-03" db="EMBL/GenBank/DDBJ databases">
        <title>Rapid diversification of plasmids in a genus of pathogenic and nitrogen fixing bacteria.</title>
        <authorList>
            <person name="Weisberg A.J."/>
            <person name="Miller M."/>
            <person name="Ream W."/>
            <person name="Grunwald N.J."/>
            <person name="Chang J.H."/>
        </authorList>
    </citation>
    <scope>NUCLEOTIDE SEQUENCE [LARGE SCALE GENOMIC DNA]</scope>
    <source>
        <strain evidence="4 6">AF3.44</strain>
    </source>
</reference>
<keyword evidence="3" id="KW-0808">Transferase</keyword>
<dbReference type="EMBL" id="CP072168">
    <property type="protein sequence ID" value="QYA09931.1"/>
    <property type="molecule type" value="Genomic_DNA"/>
</dbReference>
<dbReference type="Pfam" id="PF13523">
    <property type="entry name" value="Acetyltransf_8"/>
    <property type="match status" value="1"/>
</dbReference>
<dbReference type="Proteomes" id="UP000298545">
    <property type="component" value="Chromosome linear"/>
</dbReference>